<organism evidence="2 3">
    <name type="scientific">Roridomyces roridus</name>
    <dbReference type="NCBI Taxonomy" id="1738132"/>
    <lineage>
        <taxon>Eukaryota</taxon>
        <taxon>Fungi</taxon>
        <taxon>Dikarya</taxon>
        <taxon>Basidiomycota</taxon>
        <taxon>Agaricomycotina</taxon>
        <taxon>Agaricomycetes</taxon>
        <taxon>Agaricomycetidae</taxon>
        <taxon>Agaricales</taxon>
        <taxon>Marasmiineae</taxon>
        <taxon>Mycenaceae</taxon>
        <taxon>Roridomyces</taxon>
    </lineage>
</organism>
<evidence type="ECO:0000313" key="3">
    <source>
        <dbReference type="Proteomes" id="UP001221142"/>
    </source>
</evidence>
<reference evidence="2" key="1">
    <citation type="submission" date="2023-03" db="EMBL/GenBank/DDBJ databases">
        <title>Massive genome expansion in bonnet fungi (Mycena s.s.) driven by repeated elements and novel gene families across ecological guilds.</title>
        <authorList>
            <consortium name="Lawrence Berkeley National Laboratory"/>
            <person name="Harder C.B."/>
            <person name="Miyauchi S."/>
            <person name="Viragh M."/>
            <person name="Kuo A."/>
            <person name="Thoen E."/>
            <person name="Andreopoulos B."/>
            <person name="Lu D."/>
            <person name="Skrede I."/>
            <person name="Drula E."/>
            <person name="Henrissat B."/>
            <person name="Morin E."/>
            <person name="Kohler A."/>
            <person name="Barry K."/>
            <person name="LaButti K."/>
            <person name="Morin E."/>
            <person name="Salamov A."/>
            <person name="Lipzen A."/>
            <person name="Mereny Z."/>
            <person name="Hegedus B."/>
            <person name="Baldrian P."/>
            <person name="Stursova M."/>
            <person name="Weitz H."/>
            <person name="Taylor A."/>
            <person name="Grigoriev I.V."/>
            <person name="Nagy L.G."/>
            <person name="Martin F."/>
            <person name="Kauserud H."/>
        </authorList>
    </citation>
    <scope>NUCLEOTIDE SEQUENCE</scope>
    <source>
        <strain evidence="2">9284</strain>
    </source>
</reference>
<evidence type="ECO:0000313" key="2">
    <source>
        <dbReference type="EMBL" id="KAJ7644438.1"/>
    </source>
</evidence>
<protein>
    <submittedName>
        <fullName evidence="2">Uncharacterized protein</fullName>
    </submittedName>
</protein>
<feature type="region of interest" description="Disordered" evidence="1">
    <location>
        <begin position="496"/>
        <end position="520"/>
    </location>
</feature>
<feature type="compositionally biased region" description="Basic and acidic residues" evidence="1">
    <location>
        <begin position="498"/>
        <end position="511"/>
    </location>
</feature>
<evidence type="ECO:0000256" key="1">
    <source>
        <dbReference type="SAM" id="MobiDB-lite"/>
    </source>
</evidence>
<name>A0AAD7CBI1_9AGAR</name>
<gene>
    <name evidence="2" type="ORF">FB45DRAFT_999488</name>
</gene>
<keyword evidence="3" id="KW-1185">Reference proteome</keyword>
<proteinExistence type="predicted"/>
<dbReference type="Proteomes" id="UP001221142">
    <property type="component" value="Unassembled WGS sequence"/>
</dbReference>
<comment type="caution">
    <text evidence="2">The sequence shown here is derived from an EMBL/GenBank/DDBJ whole genome shotgun (WGS) entry which is preliminary data.</text>
</comment>
<dbReference type="AlphaFoldDB" id="A0AAD7CBI1"/>
<dbReference type="EMBL" id="JARKIF010000003">
    <property type="protein sequence ID" value="KAJ7644438.1"/>
    <property type="molecule type" value="Genomic_DNA"/>
</dbReference>
<sequence length="520" mass="57310">MLAQVRGHSGDVAKHVYSVEQGYLEGITSLWLLRTRAMNLEWHQILDLCSKGAYDPPSCSSSKASRVCGRCTPGWFAVVRQALSRWECVWLQVWKSLSVAGVAQVDEPMPMGMDSAVVDAYEAGDLVQPSRAGMDENASFKTMRQREACEKVLVGRESFVYDTYRADGGGPSMANSGRGLPSALWCGNCNTKTEVVRQLEAWTHPVKDSTAPDASGMQMNKKDTGEASKLALGWVRHVARSMRGVLGDDRELHRATVSMRNHRLGMPSRFGLSSSRCQDAILCGHRKTSPDVTVYRVGKHYGGNVYSSGLDVLEERSALADKLTSKTQLWVSAAQPIDSLALIMLNGGNGLAVREKEPEYIGFSYTPLSYPLVDLVERTNPRPSYSNRAQRREAFGMEGNTPRSEICFATSDKNSADSSTGTGTNEATEGQFPSLRLFLREKEPKYTGFSYTPLSRPLVDLVERTILRPSYSNRIWSPTGDTVTGFPMLLPREAIQTGRERTRGGREREQGEGLGAAKVE</sequence>
<accession>A0AAD7CBI1</accession>